<comment type="caution">
    <text evidence="1">The sequence shown here is derived from an EMBL/GenBank/DDBJ whole genome shotgun (WGS) entry which is preliminary data.</text>
</comment>
<reference evidence="1 2" key="1">
    <citation type="submission" date="2018-06" db="EMBL/GenBank/DDBJ databases">
        <title>Freshwater and sediment microbial communities from various areas in North America, analyzing microbe dynamics in response to fracking.</title>
        <authorList>
            <person name="Lamendella R."/>
        </authorList>
    </citation>
    <scope>NUCLEOTIDE SEQUENCE [LARGE SCALE GENOMIC DNA]</scope>
    <source>
        <strain evidence="1 2">97B</strain>
    </source>
</reference>
<name>A0A366EK50_9BACI</name>
<accession>A0A366EK50</accession>
<dbReference type="EMBL" id="QNRJ01000012">
    <property type="protein sequence ID" value="RBP02773.1"/>
    <property type="molecule type" value="Genomic_DNA"/>
</dbReference>
<dbReference type="Proteomes" id="UP000252118">
    <property type="component" value="Unassembled WGS sequence"/>
</dbReference>
<organism evidence="1 2">
    <name type="scientific">Rossellomorea aquimaris</name>
    <dbReference type="NCBI Taxonomy" id="189382"/>
    <lineage>
        <taxon>Bacteria</taxon>
        <taxon>Bacillati</taxon>
        <taxon>Bacillota</taxon>
        <taxon>Bacilli</taxon>
        <taxon>Bacillales</taxon>
        <taxon>Bacillaceae</taxon>
        <taxon>Rossellomorea</taxon>
    </lineage>
</organism>
<proteinExistence type="predicted"/>
<dbReference type="AlphaFoldDB" id="A0A366EK50"/>
<evidence type="ECO:0000313" key="1">
    <source>
        <dbReference type="EMBL" id="RBP02773.1"/>
    </source>
</evidence>
<evidence type="ECO:0000313" key="2">
    <source>
        <dbReference type="Proteomes" id="UP000252118"/>
    </source>
</evidence>
<sequence length="36" mass="4296">MKKVLIEGRNMFDPIEMEKLGYIYISIGRGIREEEH</sequence>
<gene>
    <name evidence="1" type="ORF">DET59_11258</name>
</gene>
<protein>
    <submittedName>
        <fullName evidence="1">Uncharacterized protein</fullName>
    </submittedName>
</protein>